<feature type="transmembrane region" description="Helical" evidence="5">
    <location>
        <begin position="336"/>
        <end position="355"/>
    </location>
</feature>
<keyword evidence="2 5" id="KW-0812">Transmembrane</keyword>
<dbReference type="InterPro" id="IPR000620">
    <property type="entry name" value="EamA_dom"/>
</dbReference>
<dbReference type="Pfam" id="PF00892">
    <property type="entry name" value="EamA"/>
    <property type="match status" value="2"/>
</dbReference>
<name>A0A7V8FY84_9BURK</name>
<comment type="subcellular location">
    <subcellularLocation>
        <location evidence="1">Membrane</location>
        <topology evidence="1">Multi-pass membrane protein</topology>
    </subcellularLocation>
</comment>
<feature type="transmembrane region" description="Helical" evidence="5">
    <location>
        <begin position="189"/>
        <end position="208"/>
    </location>
</feature>
<dbReference type="AlphaFoldDB" id="A0A7V8FY84"/>
<evidence type="ECO:0000313" key="8">
    <source>
        <dbReference type="Proteomes" id="UP000462435"/>
    </source>
</evidence>
<evidence type="ECO:0000313" key="7">
    <source>
        <dbReference type="EMBL" id="KAF1045475.1"/>
    </source>
</evidence>
<evidence type="ECO:0000259" key="6">
    <source>
        <dbReference type="Pfam" id="PF00892"/>
    </source>
</evidence>
<protein>
    <recommendedName>
        <fullName evidence="6">EamA domain-containing protein</fullName>
    </recommendedName>
</protein>
<dbReference type="GO" id="GO:0016020">
    <property type="term" value="C:membrane"/>
    <property type="evidence" value="ECO:0007669"/>
    <property type="project" value="UniProtKB-SubCell"/>
</dbReference>
<evidence type="ECO:0000256" key="4">
    <source>
        <dbReference type="ARBA" id="ARBA00023136"/>
    </source>
</evidence>
<gene>
    <name evidence="7" type="ORF">GAK35_01346</name>
</gene>
<evidence type="ECO:0000256" key="2">
    <source>
        <dbReference type="ARBA" id="ARBA00022692"/>
    </source>
</evidence>
<sequence length="368" mass="38179">MYSCPLSHAALLRPYKWPGGKARNCTGPAGAGRIRLAIPGPGPVADSRSEARPDPRYDPPLRVERQHAAMSTSNIAKLLLLAAIWGTSFMLMRIAAPVFGPMLTTFGRASLATLALLAFARSRGVRMQWRRNWLPYLVIGLSNTALPFALFAWSALHIPSSYMATMNSLAPVFTAVFGFLLLGERLTAVRLGAFVLGLAGVAVLVGIGPVPADGMVIAGVLAAMGAAVSYGFAATFTRMRGGGISPIAIAAGSQFAASVCLLPFALPGLPHAFQAGTLNAVLAVLVLGVVCTGIAYALFFQLISAEGATKAITVTFLVPMTASLWAWLLLDEPVTVGTVAGIAIVLVATATALRAKPAPARVSGKASA</sequence>
<feature type="transmembrane region" description="Helical" evidence="5">
    <location>
        <begin position="214"/>
        <end position="235"/>
    </location>
</feature>
<feature type="transmembrane region" description="Helical" evidence="5">
    <location>
        <begin position="278"/>
        <end position="299"/>
    </location>
</feature>
<dbReference type="Gene3D" id="1.10.3730.20">
    <property type="match status" value="1"/>
</dbReference>
<evidence type="ECO:0000256" key="3">
    <source>
        <dbReference type="ARBA" id="ARBA00022989"/>
    </source>
</evidence>
<dbReference type="SUPFAM" id="SSF103481">
    <property type="entry name" value="Multidrug resistance efflux transporter EmrE"/>
    <property type="match status" value="2"/>
</dbReference>
<dbReference type="EMBL" id="WNDX01000030">
    <property type="protein sequence ID" value="KAF1045475.1"/>
    <property type="molecule type" value="Genomic_DNA"/>
</dbReference>
<feature type="transmembrane region" description="Helical" evidence="5">
    <location>
        <begin position="102"/>
        <end position="121"/>
    </location>
</feature>
<feature type="transmembrane region" description="Helical" evidence="5">
    <location>
        <begin position="311"/>
        <end position="330"/>
    </location>
</feature>
<dbReference type="InterPro" id="IPR050638">
    <property type="entry name" value="AA-Vitamin_Transporters"/>
</dbReference>
<dbReference type="InterPro" id="IPR037185">
    <property type="entry name" value="EmrE-like"/>
</dbReference>
<feature type="transmembrane region" description="Helical" evidence="5">
    <location>
        <begin position="75"/>
        <end position="96"/>
    </location>
</feature>
<feature type="domain" description="EamA" evidence="6">
    <location>
        <begin position="78"/>
        <end position="205"/>
    </location>
</feature>
<comment type="caution">
    <text evidence="7">The sequence shown here is derived from an EMBL/GenBank/DDBJ whole genome shotgun (WGS) entry which is preliminary data.</text>
</comment>
<feature type="transmembrane region" description="Helical" evidence="5">
    <location>
        <begin position="133"/>
        <end position="156"/>
    </location>
</feature>
<dbReference type="PANTHER" id="PTHR32322:SF9">
    <property type="entry name" value="AMINO-ACID METABOLITE EFFLUX PUMP-RELATED"/>
    <property type="match status" value="1"/>
</dbReference>
<dbReference type="PANTHER" id="PTHR32322">
    <property type="entry name" value="INNER MEMBRANE TRANSPORTER"/>
    <property type="match status" value="1"/>
</dbReference>
<evidence type="ECO:0000256" key="5">
    <source>
        <dbReference type="SAM" id="Phobius"/>
    </source>
</evidence>
<feature type="transmembrane region" description="Helical" evidence="5">
    <location>
        <begin position="247"/>
        <end position="266"/>
    </location>
</feature>
<evidence type="ECO:0000256" key="1">
    <source>
        <dbReference type="ARBA" id="ARBA00004141"/>
    </source>
</evidence>
<dbReference type="Proteomes" id="UP000462435">
    <property type="component" value="Unassembled WGS sequence"/>
</dbReference>
<accession>A0A7V8FY84</accession>
<feature type="transmembrane region" description="Helical" evidence="5">
    <location>
        <begin position="162"/>
        <end position="182"/>
    </location>
</feature>
<keyword evidence="4 5" id="KW-0472">Membrane</keyword>
<reference evidence="8" key="1">
    <citation type="journal article" date="2020" name="MBio">
        <title>Horizontal gene transfer to a defensive symbiont with a reduced genome amongst a multipartite beetle microbiome.</title>
        <authorList>
            <person name="Waterworth S.C."/>
            <person name="Florez L.V."/>
            <person name="Rees E.R."/>
            <person name="Hertweck C."/>
            <person name="Kaltenpoth M."/>
            <person name="Kwan J.C."/>
        </authorList>
    </citation>
    <scope>NUCLEOTIDE SEQUENCE [LARGE SCALE GENOMIC DNA]</scope>
</reference>
<feature type="domain" description="EamA" evidence="6">
    <location>
        <begin position="218"/>
        <end position="350"/>
    </location>
</feature>
<organism evidence="7 8">
    <name type="scientific">Herbaspirillum frisingense</name>
    <dbReference type="NCBI Taxonomy" id="92645"/>
    <lineage>
        <taxon>Bacteria</taxon>
        <taxon>Pseudomonadati</taxon>
        <taxon>Pseudomonadota</taxon>
        <taxon>Betaproteobacteria</taxon>
        <taxon>Burkholderiales</taxon>
        <taxon>Oxalobacteraceae</taxon>
        <taxon>Herbaspirillum</taxon>
    </lineage>
</organism>
<keyword evidence="3 5" id="KW-1133">Transmembrane helix</keyword>
<proteinExistence type="predicted"/>